<sequence length="147" mass="16871">MKRYALLVFILVSTLTSCSIDNDNNYVGTEVMPIESIDIPEYFVHGESYEIMITYNRPSTCYQFYNFLYDINGNERTVAVINSVYSNSSCVEELESVTVSLNFMVTGTETYLFKFYQGHDDEGEDQYYLAEVPVQSQRSSSESEVLD</sequence>
<feature type="chain" id="PRO_5011591780" description="Lipoprotein" evidence="1">
    <location>
        <begin position="20"/>
        <end position="147"/>
    </location>
</feature>
<organism evidence="2 3">
    <name type="scientific">Winogradskyella thalassocola</name>
    <dbReference type="NCBI Taxonomy" id="262004"/>
    <lineage>
        <taxon>Bacteria</taxon>
        <taxon>Pseudomonadati</taxon>
        <taxon>Bacteroidota</taxon>
        <taxon>Flavobacteriia</taxon>
        <taxon>Flavobacteriales</taxon>
        <taxon>Flavobacteriaceae</taxon>
        <taxon>Winogradskyella</taxon>
    </lineage>
</organism>
<protein>
    <recommendedName>
        <fullName evidence="4">Lipoprotein</fullName>
    </recommendedName>
</protein>
<dbReference type="OrthoDB" id="893802at2"/>
<dbReference type="RefSeq" id="WP_092465936.1">
    <property type="nucleotide sequence ID" value="NZ_FNCZ01000001.1"/>
</dbReference>
<name>A0A1G7WNB5_9FLAO</name>
<feature type="signal peptide" evidence="1">
    <location>
        <begin position="1"/>
        <end position="19"/>
    </location>
</feature>
<evidence type="ECO:0000313" key="2">
    <source>
        <dbReference type="EMBL" id="SDG73389.1"/>
    </source>
</evidence>
<accession>A0A1G7WNB5</accession>
<keyword evidence="1" id="KW-0732">Signal</keyword>
<evidence type="ECO:0008006" key="4">
    <source>
        <dbReference type="Google" id="ProtNLM"/>
    </source>
</evidence>
<dbReference type="Proteomes" id="UP000199492">
    <property type="component" value="Unassembled WGS sequence"/>
</dbReference>
<evidence type="ECO:0000313" key="3">
    <source>
        <dbReference type="Proteomes" id="UP000199492"/>
    </source>
</evidence>
<dbReference type="PROSITE" id="PS51257">
    <property type="entry name" value="PROKAR_LIPOPROTEIN"/>
    <property type="match status" value="1"/>
</dbReference>
<proteinExistence type="predicted"/>
<dbReference type="STRING" id="262004.SAMN04489796_101433"/>
<gene>
    <name evidence="2" type="ORF">SAMN04489796_101433</name>
</gene>
<evidence type="ECO:0000256" key="1">
    <source>
        <dbReference type="SAM" id="SignalP"/>
    </source>
</evidence>
<dbReference type="AlphaFoldDB" id="A0A1G7WNB5"/>
<keyword evidence="3" id="KW-1185">Reference proteome</keyword>
<reference evidence="3" key="1">
    <citation type="submission" date="2016-10" db="EMBL/GenBank/DDBJ databases">
        <authorList>
            <person name="Varghese N."/>
            <person name="Submissions S."/>
        </authorList>
    </citation>
    <scope>NUCLEOTIDE SEQUENCE [LARGE SCALE GENOMIC DNA]</scope>
    <source>
        <strain evidence="3">DSM 15363</strain>
    </source>
</reference>
<dbReference type="EMBL" id="FNCZ01000001">
    <property type="protein sequence ID" value="SDG73389.1"/>
    <property type="molecule type" value="Genomic_DNA"/>
</dbReference>